<dbReference type="EMBL" id="CAKMRJ010004872">
    <property type="protein sequence ID" value="CAH1439457.1"/>
    <property type="molecule type" value="Genomic_DNA"/>
</dbReference>
<dbReference type="CDD" id="cd01647">
    <property type="entry name" value="RT_LTR"/>
    <property type="match status" value="1"/>
</dbReference>
<dbReference type="Proteomes" id="UP001157418">
    <property type="component" value="Unassembled WGS sequence"/>
</dbReference>
<dbReference type="Pfam" id="PF00078">
    <property type="entry name" value="RVT_1"/>
    <property type="match status" value="1"/>
</dbReference>
<feature type="domain" description="Reverse transcriptase" evidence="1">
    <location>
        <begin position="1"/>
        <end position="82"/>
    </location>
</feature>
<dbReference type="Gene3D" id="3.30.70.270">
    <property type="match status" value="1"/>
</dbReference>
<name>A0AAU9NNN3_9ASTR</name>
<evidence type="ECO:0000259" key="1">
    <source>
        <dbReference type="Pfam" id="PF00078"/>
    </source>
</evidence>
<sequence length="212" mass="23700">MPFGLKNAGATYQRLIDKGFADQIGRNIEVYVDDMVIKSGNEEELLHDVKETFQIIAKAKMKLNPAKCTFGVEEGQFLGLQLHLFSLPPITFVTSDEYEAPVVALSDATSMSDVGESYEEWLQREDHVVYSRDFLKQPVTLAGGDQRSCDVGSKFFHTIKGVKLMLRLAPLTQMKHLVFLDQQSQVNTMLKMMLPLHEGGKAQSSNGQITNT</sequence>
<accession>A0AAU9NNN3</accession>
<dbReference type="InterPro" id="IPR000477">
    <property type="entry name" value="RT_dom"/>
</dbReference>
<dbReference type="PANTHER" id="PTHR24559">
    <property type="entry name" value="TRANSPOSON TY3-I GAG-POL POLYPROTEIN"/>
    <property type="match status" value="1"/>
</dbReference>
<reference evidence="2 3" key="1">
    <citation type="submission" date="2022-01" db="EMBL/GenBank/DDBJ databases">
        <authorList>
            <person name="Xiong W."/>
            <person name="Schranz E."/>
        </authorList>
    </citation>
    <scope>NUCLEOTIDE SEQUENCE [LARGE SCALE GENOMIC DNA]</scope>
</reference>
<proteinExistence type="predicted"/>
<gene>
    <name evidence="2" type="ORF">LVIROSA_LOCUS25650</name>
</gene>
<comment type="caution">
    <text evidence="2">The sequence shown here is derived from an EMBL/GenBank/DDBJ whole genome shotgun (WGS) entry which is preliminary data.</text>
</comment>
<dbReference type="AlphaFoldDB" id="A0AAU9NNN3"/>
<organism evidence="2 3">
    <name type="scientific">Lactuca virosa</name>
    <dbReference type="NCBI Taxonomy" id="75947"/>
    <lineage>
        <taxon>Eukaryota</taxon>
        <taxon>Viridiplantae</taxon>
        <taxon>Streptophyta</taxon>
        <taxon>Embryophyta</taxon>
        <taxon>Tracheophyta</taxon>
        <taxon>Spermatophyta</taxon>
        <taxon>Magnoliopsida</taxon>
        <taxon>eudicotyledons</taxon>
        <taxon>Gunneridae</taxon>
        <taxon>Pentapetalae</taxon>
        <taxon>asterids</taxon>
        <taxon>campanulids</taxon>
        <taxon>Asterales</taxon>
        <taxon>Asteraceae</taxon>
        <taxon>Cichorioideae</taxon>
        <taxon>Cichorieae</taxon>
        <taxon>Lactucinae</taxon>
        <taxon>Lactuca</taxon>
    </lineage>
</organism>
<evidence type="ECO:0000313" key="2">
    <source>
        <dbReference type="EMBL" id="CAH1439457.1"/>
    </source>
</evidence>
<dbReference type="PANTHER" id="PTHR24559:SF444">
    <property type="entry name" value="REVERSE TRANSCRIPTASE DOMAIN-CONTAINING PROTEIN"/>
    <property type="match status" value="1"/>
</dbReference>
<dbReference type="InterPro" id="IPR043128">
    <property type="entry name" value="Rev_trsase/Diguanyl_cyclase"/>
</dbReference>
<protein>
    <recommendedName>
        <fullName evidence="1">Reverse transcriptase domain-containing protein</fullName>
    </recommendedName>
</protein>
<dbReference type="InterPro" id="IPR053134">
    <property type="entry name" value="RNA-dir_DNA_polymerase"/>
</dbReference>
<dbReference type="InterPro" id="IPR043502">
    <property type="entry name" value="DNA/RNA_pol_sf"/>
</dbReference>
<dbReference type="SUPFAM" id="SSF56672">
    <property type="entry name" value="DNA/RNA polymerases"/>
    <property type="match status" value="1"/>
</dbReference>
<keyword evidence="3" id="KW-1185">Reference proteome</keyword>
<evidence type="ECO:0000313" key="3">
    <source>
        <dbReference type="Proteomes" id="UP001157418"/>
    </source>
</evidence>